<organism evidence="1 2">
    <name type="scientific">Puccinia triticina</name>
    <dbReference type="NCBI Taxonomy" id="208348"/>
    <lineage>
        <taxon>Eukaryota</taxon>
        <taxon>Fungi</taxon>
        <taxon>Dikarya</taxon>
        <taxon>Basidiomycota</taxon>
        <taxon>Pucciniomycotina</taxon>
        <taxon>Pucciniomycetes</taxon>
        <taxon>Pucciniales</taxon>
        <taxon>Pucciniaceae</taxon>
        <taxon>Puccinia</taxon>
    </lineage>
</organism>
<evidence type="ECO:0000313" key="1">
    <source>
        <dbReference type="EMBL" id="WAQ91049.1"/>
    </source>
</evidence>
<proteinExistence type="predicted"/>
<dbReference type="RefSeq" id="XP_053026604.1">
    <property type="nucleotide sequence ID" value="XM_053162649.1"/>
</dbReference>
<evidence type="ECO:0000313" key="2">
    <source>
        <dbReference type="Proteomes" id="UP001164743"/>
    </source>
</evidence>
<sequence length="134" mass="14291">MCMSRAPPSPSRALITFPSKPCPIPPASSSAIRRPPPTATLQDPLVTLIDASAALARPHQTTTHPARSPIVNTATPFLASLYPLCPSLHNNTTAEHSIRQSLAIWASVDFPPSRPSPRPLVASAETVDLNLARF</sequence>
<accession>A0ABY7D0E7</accession>
<dbReference type="Proteomes" id="UP001164743">
    <property type="component" value="Chromosome 13A"/>
</dbReference>
<protein>
    <submittedName>
        <fullName evidence="1">Uncharacterized protein</fullName>
    </submittedName>
</protein>
<dbReference type="GeneID" id="77803544"/>
<reference evidence="1" key="1">
    <citation type="submission" date="2022-10" db="EMBL/GenBank/DDBJ databases">
        <title>Puccinia triticina Genome sequencing and assembly.</title>
        <authorList>
            <person name="Li C."/>
        </authorList>
    </citation>
    <scope>NUCLEOTIDE SEQUENCE</scope>
    <source>
        <strain evidence="1">Pt15</strain>
    </source>
</reference>
<name>A0ABY7D0E7_9BASI</name>
<dbReference type="EMBL" id="CP110433">
    <property type="protein sequence ID" value="WAQ91049.1"/>
    <property type="molecule type" value="Genomic_DNA"/>
</dbReference>
<keyword evidence="2" id="KW-1185">Reference proteome</keyword>
<gene>
    <name evidence="1" type="ORF">PtA15_13A450</name>
</gene>